<dbReference type="Proteomes" id="UP000297703">
    <property type="component" value="Unassembled WGS sequence"/>
</dbReference>
<protein>
    <submittedName>
        <fullName evidence="1">Fibrillin-1</fullName>
    </submittedName>
</protein>
<evidence type="ECO:0000313" key="2">
    <source>
        <dbReference type="Proteomes" id="UP000297703"/>
    </source>
</evidence>
<sequence length="106" mass="11341">MAFQGVVAGWLQAGVKGGAITRGRVGTDRVALGAPQGVLAEVEGVMIQLSAPFNMSAPLPLPPPRNRICPRTQQAPKWLWTITCQNVTTQHYNVVSQAPKLTGLPR</sequence>
<proteinExistence type="predicted"/>
<keyword evidence="2" id="KW-1185">Reference proteome</keyword>
<name>A0A4D9ER59_9SAUR</name>
<organism evidence="1 2">
    <name type="scientific">Platysternon megacephalum</name>
    <name type="common">big-headed turtle</name>
    <dbReference type="NCBI Taxonomy" id="55544"/>
    <lineage>
        <taxon>Eukaryota</taxon>
        <taxon>Metazoa</taxon>
        <taxon>Chordata</taxon>
        <taxon>Craniata</taxon>
        <taxon>Vertebrata</taxon>
        <taxon>Euteleostomi</taxon>
        <taxon>Archelosauria</taxon>
        <taxon>Testudinata</taxon>
        <taxon>Testudines</taxon>
        <taxon>Cryptodira</taxon>
        <taxon>Durocryptodira</taxon>
        <taxon>Testudinoidea</taxon>
        <taxon>Platysternidae</taxon>
        <taxon>Platysternon</taxon>
    </lineage>
</organism>
<accession>A0A4D9ER59</accession>
<gene>
    <name evidence="1" type="ORF">DR999_PMT03238</name>
</gene>
<reference evidence="1 2" key="1">
    <citation type="submission" date="2019-04" db="EMBL/GenBank/DDBJ databases">
        <title>Draft genome of the big-headed turtle Platysternon megacephalum.</title>
        <authorList>
            <person name="Gong S."/>
        </authorList>
    </citation>
    <scope>NUCLEOTIDE SEQUENCE [LARGE SCALE GENOMIC DNA]</scope>
    <source>
        <strain evidence="1">DO16091913</strain>
        <tissue evidence="1">Muscle</tissue>
    </source>
</reference>
<reference evidence="1 2" key="2">
    <citation type="submission" date="2019-04" db="EMBL/GenBank/DDBJ databases">
        <title>The genome sequence of big-headed turtle.</title>
        <authorList>
            <person name="Gong S."/>
        </authorList>
    </citation>
    <scope>NUCLEOTIDE SEQUENCE [LARGE SCALE GENOMIC DNA]</scope>
    <source>
        <strain evidence="1">DO16091913</strain>
        <tissue evidence="1">Muscle</tissue>
    </source>
</reference>
<dbReference type="AlphaFoldDB" id="A0A4D9ER59"/>
<evidence type="ECO:0000313" key="1">
    <source>
        <dbReference type="EMBL" id="TFK13287.1"/>
    </source>
</evidence>
<dbReference type="EMBL" id="QXTE01000016">
    <property type="protein sequence ID" value="TFK13287.1"/>
    <property type="molecule type" value="Genomic_DNA"/>
</dbReference>
<comment type="caution">
    <text evidence="1">The sequence shown here is derived from an EMBL/GenBank/DDBJ whole genome shotgun (WGS) entry which is preliminary data.</text>
</comment>